<evidence type="ECO:0000313" key="1">
    <source>
        <dbReference type="EMBL" id="PJA33024.1"/>
    </source>
</evidence>
<protein>
    <submittedName>
        <fullName evidence="1">Uncharacterized protein</fullName>
    </submittedName>
</protein>
<evidence type="ECO:0000313" key="2">
    <source>
        <dbReference type="Proteomes" id="UP000230758"/>
    </source>
</evidence>
<dbReference type="EMBL" id="PFXF01000013">
    <property type="protein sequence ID" value="PJA33024.1"/>
    <property type="molecule type" value="Genomic_DNA"/>
</dbReference>
<dbReference type="InterPro" id="IPR000831">
    <property type="entry name" value="Trp_repress"/>
</dbReference>
<dbReference type="AlphaFoldDB" id="A0A2M7WSR3"/>
<organism evidence="1 2">
    <name type="scientific">Candidatus Zambryskibacteria bacterium CG_4_9_14_3_um_filter_42_15</name>
    <dbReference type="NCBI Taxonomy" id="1975112"/>
    <lineage>
        <taxon>Bacteria</taxon>
        <taxon>Candidatus Zambryskiibacteriota</taxon>
    </lineage>
</organism>
<dbReference type="Proteomes" id="UP000230758">
    <property type="component" value="Unassembled WGS sequence"/>
</dbReference>
<proteinExistence type="predicted"/>
<dbReference type="Pfam" id="PF01371">
    <property type="entry name" value="Trp_repressor"/>
    <property type="match status" value="1"/>
</dbReference>
<accession>A0A2M7WSR3</accession>
<dbReference type="Gene3D" id="1.10.1270.10">
    <property type="entry name" value="TrpR-like"/>
    <property type="match status" value="1"/>
</dbReference>
<sequence length="133" mass="15075">MPHISSRKLDKVVSKKLWSQLLKTFKDAGKRSATNAIVSELLTYTEKIMLAKRLAIILLLDRGIPQHVISKELNVSISTVTRMSLNVEIGKYNEILKISGKKGILDVLEKIILMGMPPRVGRGRWNHWGRFTP</sequence>
<name>A0A2M7WSR3_9BACT</name>
<dbReference type="InterPro" id="IPR010921">
    <property type="entry name" value="Trp_repressor/repl_initiator"/>
</dbReference>
<dbReference type="InterPro" id="IPR038116">
    <property type="entry name" value="TrpR-like_sf"/>
</dbReference>
<dbReference type="GO" id="GO:0003700">
    <property type="term" value="F:DNA-binding transcription factor activity"/>
    <property type="evidence" value="ECO:0007669"/>
    <property type="project" value="InterPro"/>
</dbReference>
<dbReference type="GO" id="GO:0043565">
    <property type="term" value="F:sequence-specific DNA binding"/>
    <property type="evidence" value="ECO:0007669"/>
    <property type="project" value="InterPro"/>
</dbReference>
<comment type="caution">
    <text evidence="1">The sequence shown here is derived from an EMBL/GenBank/DDBJ whole genome shotgun (WGS) entry which is preliminary data.</text>
</comment>
<reference evidence="2" key="1">
    <citation type="submission" date="2017-09" db="EMBL/GenBank/DDBJ databases">
        <title>Depth-based differentiation of microbial function through sediment-hosted aquifers and enrichment of novel symbionts in the deep terrestrial subsurface.</title>
        <authorList>
            <person name="Probst A.J."/>
            <person name="Ladd B."/>
            <person name="Jarett J.K."/>
            <person name="Geller-Mcgrath D.E."/>
            <person name="Sieber C.M.K."/>
            <person name="Emerson J.B."/>
            <person name="Anantharaman K."/>
            <person name="Thomas B.C."/>
            <person name="Malmstrom R."/>
            <person name="Stieglmeier M."/>
            <person name="Klingl A."/>
            <person name="Woyke T."/>
            <person name="Ryan C.M."/>
            <person name="Banfield J.F."/>
        </authorList>
    </citation>
    <scope>NUCLEOTIDE SEQUENCE [LARGE SCALE GENOMIC DNA]</scope>
</reference>
<dbReference type="SUPFAM" id="SSF48295">
    <property type="entry name" value="TrpR-like"/>
    <property type="match status" value="1"/>
</dbReference>
<gene>
    <name evidence="1" type="ORF">CO185_00780</name>
</gene>